<feature type="compositionally biased region" description="Gly residues" evidence="2">
    <location>
        <begin position="705"/>
        <end position="716"/>
    </location>
</feature>
<evidence type="ECO:0000256" key="1">
    <source>
        <dbReference type="ARBA" id="ARBA00022801"/>
    </source>
</evidence>
<comment type="caution">
    <text evidence="3">The sequence shown here is derived from an EMBL/GenBank/DDBJ whole genome shotgun (WGS) entry which is preliminary data.</text>
</comment>
<feature type="compositionally biased region" description="Polar residues" evidence="2">
    <location>
        <begin position="778"/>
        <end position="794"/>
    </location>
</feature>
<keyword evidence="4" id="KW-1185">Reference proteome</keyword>
<evidence type="ECO:0000256" key="2">
    <source>
        <dbReference type="SAM" id="MobiDB-lite"/>
    </source>
</evidence>
<dbReference type="GO" id="GO:0004553">
    <property type="term" value="F:hydrolase activity, hydrolyzing O-glycosyl compounds"/>
    <property type="evidence" value="ECO:0007669"/>
    <property type="project" value="InterPro"/>
</dbReference>
<evidence type="ECO:0000313" key="3">
    <source>
        <dbReference type="EMBL" id="KAF8766181.1"/>
    </source>
</evidence>
<gene>
    <name evidence="3" type="ORF">HU200_007685</name>
</gene>
<organism evidence="3 4">
    <name type="scientific">Digitaria exilis</name>
    <dbReference type="NCBI Taxonomy" id="1010633"/>
    <lineage>
        <taxon>Eukaryota</taxon>
        <taxon>Viridiplantae</taxon>
        <taxon>Streptophyta</taxon>
        <taxon>Embryophyta</taxon>
        <taxon>Tracheophyta</taxon>
        <taxon>Spermatophyta</taxon>
        <taxon>Magnoliopsida</taxon>
        <taxon>Liliopsida</taxon>
        <taxon>Poales</taxon>
        <taxon>Poaceae</taxon>
        <taxon>PACMAD clade</taxon>
        <taxon>Panicoideae</taxon>
        <taxon>Panicodae</taxon>
        <taxon>Paniceae</taxon>
        <taxon>Anthephorinae</taxon>
        <taxon>Digitaria</taxon>
    </lineage>
</organism>
<dbReference type="PANTHER" id="PTHR33994">
    <property type="entry name" value="OS04G0515000 PROTEIN"/>
    <property type="match status" value="1"/>
</dbReference>
<evidence type="ECO:0000313" key="4">
    <source>
        <dbReference type="Proteomes" id="UP000636709"/>
    </source>
</evidence>
<protein>
    <recommendedName>
        <fullName evidence="5">Late embryogenesis abundant protein LEA-2 subgroup domain-containing protein</fullName>
    </recommendedName>
</protein>
<feature type="compositionally biased region" description="Basic and acidic residues" evidence="2">
    <location>
        <begin position="718"/>
        <end position="735"/>
    </location>
</feature>
<proteinExistence type="predicted"/>
<name>A0A835FMU0_9POAL</name>
<accession>A0A835FMU0</accession>
<feature type="region of interest" description="Disordered" evidence="2">
    <location>
        <begin position="696"/>
        <end position="737"/>
    </location>
</feature>
<dbReference type="InterPro" id="IPR036881">
    <property type="entry name" value="Glyco_hydro_3_C_sf"/>
</dbReference>
<dbReference type="Proteomes" id="UP000636709">
    <property type="component" value="Unassembled WGS sequence"/>
</dbReference>
<dbReference type="SUPFAM" id="SSF52279">
    <property type="entry name" value="Beta-D-glucan exohydrolase, C-terminal domain"/>
    <property type="match status" value="1"/>
</dbReference>
<evidence type="ECO:0008006" key="5">
    <source>
        <dbReference type="Google" id="ProtNLM"/>
    </source>
</evidence>
<dbReference type="EMBL" id="JACEFO010000520">
    <property type="protein sequence ID" value="KAF8766181.1"/>
    <property type="molecule type" value="Genomic_DNA"/>
</dbReference>
<dbReference type="OrthoDB" id="681740at2759"/>
<feature type="region of interest" description="Disordered" evidence="2">
    <location>
        <begin position="768"/>
        <end position="801"/>
    </location>
</feature>
<dbReference type="PANTHER" id="PTHR33994:SF22">
    <property type="entry name" value="LATE EMBRYOGENESIS ABUNDANT PROTEIN LEA-2 SUBGROUP DOMAIN-CONTAINING PROTEIN"/>
    <property type="match status" value="1"/>
</dbReference>
<sequence>MALAPIVFPVVVHPTSPCRPPPYERNRRQHSHWRYCGKFSPRHRAPASLTELRQPNPLNPGHHLHQGWIQGGRPVVIEPYVTLMEALVAAWLPGTEGQGVADAFLGIMDSLESFPAPEHSTVARSVTIRIGMQMAVLDAHARPAAGCPVAPHWRCLVVSWIGKDVVVVGRPRRLLKVDAETHTPRSVLSHPSASRIRRRIRIVSTTKPESSGVFIQAVCRRPNLAGFLPLSNLDRPSSIVPCMDASMDGVGVVSGQNRWTRFLRRHPHVELALIPAILGLFLLLFCWQINGPPDVSATVASIQDLEPGHRAAGAPKFAVTLRVRNPYVWRHCFKPGNGSAVVAYAGVPLARADLPGFCVPGRSTKTVRFVAAGGGLGVPSALEGGGSSLAVRVRLDADRVMPHNVVMDWSPMLYWCQAMLDGHPPSGRPRCAAFAMTRCSVYADVEIEHESIETQCTGTTAHSSKMTRGKREEACLARHVVRMTLATTGLGLGLAPPASGPGAAAAASCQARETTVGHFMSHKERYFASSDIAAESAPRWTVEDWLARLGGRFMSVPPSVSLSLGAVGWLSEGKGEEREEAARFAAPVDSKRNMTSADAARHGGFRRVNAEQASGGAWELGGPAAAAPAQMRLMQGAARQRSVEESSMTSSCRKCYHWATLSLKLLACYPMAATLSWLSLATCGALPRLASRRTAAQARSTAKGGTEGGGSGGGGNQHRPEGEAMAKDRDREGPRQAKYGPVLYGLRKACIYIVDTWTARIAETGRNNEEKAHRVVAKQNTRPTKTSRSLSSPRNFEREELNSRDSNSSFLFMSSPLSLLFLRLPHAHTVRSAPALILLWCLYQSLSISPSGTDPGYGLESMAGRSPKICSEIVVFQRRQEAQPALDIPLTTRCPTRARLAELEKETRSTMAG</sequence>
<reference evidence="3" key="1">
    <citation type="submission" date="2020-07" db="EMBL/GenBank/DDBJ databases">
        <title>Genome sequence and genetic diversity analysis of an under-domesticated orphan crop, white fonio (Digitaria exilis).</title>
        <authorList>
            <person name="Bennetzen J.L."/>
            <person name="Chen S."/>
            <person name="Ma X."/>
            <person name="Wang X."/>
            <person name="Yssel A.E.J."/>
            <person name="Chaluvadi S.R."/>
            <person name="Johnson M."/>
            <person name="Gangashetty P."/>
            <person name="Hamidou F."/>
            <person name="Sanogo M.D."/>
            <person name="Zwaenepoel A."/>
            <person name="Wallace J."/>
            <person name="Van De Peer Y."/>
            <person name="Van Deynze A."/>
        </authorList>
    </citation>
    <scope>NUCLEOTIDE SEQUENCE</scope>
    <source>
        <tissue evidence="3">Leaves</tissue>
    </source>
</reference>
<dbReference type="GO" id="GO:0005975">
    <property type="term" value="P:carbohydrate metabolic process"/>
    <property type="evidence" value="ECO:0007669"/>
    <property type="project" value="InterPro"/>
</dbReference>
<keyword evidence="1" id="KW-0378">Hydrolase</keyword>
<dbReference type="AlphaFoldDB" id="A0A835FMU0"/>